<reference evidence="2" key="2">
    <citation type="journal article" date="2023" name="Plants (Basel)">
        <title>Annotation of the Turnera subulata (Passifloraceae) Draft Genome Reveals the S-Locus Evolved after the Divergence of Turneroideae from Passifloroideae in a Stepwise Manner.</title>
        <authorList>
            <person name="Henning P.M."/>
            <person name="Roalson E.H."/>
            <person name="Mir W."/>
            <person name="McCubbin A.G."/>
            <person name="Shore J.S."/>
        </authorList>
    </citation>
    <scope>NUCLEOTIDE SEQUENCE</scope>
    <source>
        <strain evidence="2">F60SS</strain>
    </source>
</reference>
<gene>
    <name evidence="2" type="ORF">Tsubulata_004515</name>
</gene>
<feature type="compositionally biased region" description="Basic and acidic residues" evidence="1">
    <location>
        <begin position="113"/>
        <end position="124"/>
    </location>
</feature>
<dbReference type="PANTHER" id="PTHR47290:SF4">
    <property type="entry name" value="RING FINGER PROTEIN"/>
    <property type="match status" value="1"/>
</dbReference>
<accession>A0A9Q0GKV2</accession>
<dbReference type="AlphaFoldDB" id="A0A9Q0GKV2"/>
<comment type="caution">
    <text evidence="2">The sequence shown here is derived from an EMBL/GenBank/DDBJ whole genome shotgun (WGS) entry which is preliminary data.</text>
</comment>
<dbReference type="PANTHER" id="PTHR47290">
    <property type="entry name" value="RING FINGER PROTEIN"/>
    <property type="match status" value="1"/>
</dbReference>
<proteinExistence type="predicted"/>
<feature type="region of interest" description="Disordered" evidence="1">
    <location>
        <begin position="89"/>
        <end position="148"/>
    </location>
</feature>
<keyword evidence="3" id="KW-1185">Reference proteome</keyword>
<protein>
    <submittedName>
        <fullName evidence="2">Uncharacterized protein</fullName>
    </submittedName>
</protein>
<evidence type="ECO:0000313" key="2">
    <source>
        <dbReference type="EMBL" id="KAJ4850101.1"/>
    </source>
</evidence>
<name>A0A9Q0GKV2_9ROSI</name>
<dbReference type="InterPro" id="IPR044171">
    <property type="entry name" value="LAX2-like"/>
</dbReference>
<evidence type="ECO:0000256" key="1">
    <source>
        <dbReference type="SAM" id="MobiDB-lite"/>
    </source>
</evidence>
<evidence type="ECO:0000313" key="3">
    <source>
        <dbReference type="Proteomes" id="UP001141552"/>
    </source>
</evidence>
<dbReference type="EMBL" id="JAKUCV010000419">
    <property type="protein sequence ID" value="KAJ4850101.1"/>
    <property type="molecule type" value="Genomic_DNA"/>
</dbReference>
<reference evidence="2" key="1">
    <citation type="submission" date="2022-02" db="EMBL/GenBank/DDBJ databases">
        <authorList>
            <person name="Henning P.M."/>
            <person name="McCubbin A.G."/>
            <person name="Shore J.S."/>
        </authorList>
    </citation>
    <scope>NUCLEOTIDE SEQUENCE</scope>
    <source>
        <strain evidence="2">F60SS</strain>
        <tissue evidence="2">Leaves</tissue>
    </source>
</reference>
<dbReference type="OrthoDB" id="1932457at2759"/>
<organism evidence="2 3">
    <name type="scientific">Turnera subulata</name>
    <dbReference type="NCBI Taxonomy" id="218843"/>
    <lineage>
        <taxon>Eukaryota</taxon>
        <taxon>Viridiplantae</taxon>
        <taxon>Streptophyta</taxon>
        <taxon>Embryophyta</taxon>
        <taxon>Tracheophyta</taxon>
        <taxon>Spermatophyta</taxon>
        <taxon>Magnoliopsida</taxon>
        <taxon>eudicotyledons</taxon>
        <taxon>Gunneridae</taxon>
        <taxon>Pentapetalae</taxon>
        <taxon>rosids</taxon>
        <taxon>fabids</taxon>
        <taxon>Malpighiales</taxon>
        <taxon>Passifloraceae</taxon>
        <taxon>Turnera</taxon>
    </lineage>
</organism>
<dbReference type="Gene3D" id="3.10.20.90">
    <property type="entry name" value="Phosphatidylinositol 3-kinase Catalytic Subunit, Chain A, domain 1"/>
    <property type="match status" value="1"/>
</dbReference>
<dbReference type="Proteomes" id="UP001141552">
    <property type="component" value="Unassembled WGS sequence"/>
</dbReference>
<sequence length="414" mass="45436">MESDKKPYLVVVVGFSDMTMVPAQNLSKQQQQQLHPLCYGGYGGCGGTSSAFPDSSGVMSRLEGGYDYCVSEACLGSDLEAAAANNNNSTTMAEDESRTNSLNNEAAGSSSKDVQEDQRDDHDGWLQLSIGGHANIPTSHESTKHDHHHQHVVQDPTARRAAGLVELDLLPGSTSSSSQLLHHQARPLSAPIFHVPEFRPPPRPVLNMAAGAAASFSASLFFQQQQHQASSSTTYPYHHQQEISWAFRPMAPHNMATASSSSSSSSSPSPLMPLGSYFSRPFQVHSGLMDVAGPSSDFRVIDPPRRPHSGVWFMLQASQNQAKEPFLPQISKSYLRIKDGRMTVRLLMKYLVNKLKLDSESEVEITCRGQQLLPFLTLQHVRDNIWSTRDHSLSLLPDSSTTDHLMVLHYGRSA</sequence>
<feature type="compositionally biased region" description="Polar residues" evidence="1">
    <location>
        <begin position="99"/>
        <end position="112"/>
    </location>
</feature>